<dbReference type="SUPFAM" id="SSF46785">
    <property type="entry name" value="Winged helix' DNA-binding domain"/>
    <property type="match status" value="1"/>
</dbReference>
<sequence length="123" mass="14196">MKDLEKMFKALADKNRIRIIKLLQRRPMCVCELAYILGVTQPAVSRHLKKLGAAGLVASAQDGFWTNYHLRKADGYAGRLLKDLQGRLDDDTDIVRDAGKIKHVNRTELCRCKRKERRYGRKK</sequence>
<organism evidence="5 6">
    <name type="scientific">Velamenicoccus archaeovorus</name>
    <dbReference type="NCBI Taxonomy" id="1930593"/>
    <lineage>
        <taxon>Bacteria</taxon>
        <taxon>Pseudomonadati</taxon>
        <taxon>Candidatus Omnitrophota</taxon>
        <taxon>Candidatus Velamenicoccus</taxon>
    </lineage>
</organism>
<dbReference type="GO" id="GO:0003677">
    <property type="term" value="F:DNA binding"/>
    <property type="evidence" value="ECO:0007669"/>
    <property type="project" value="UniProtKB-KW"/>
</dbReference>
<dbReference type="PANTHER" id="PTHR33154">
    <property type="entry name" value="TRANSCRIPTIONAL REGULATOR, ARSR FAMILY"/>
    <property type="match status" value="1"/>
</dbReference>
<evidence type="ECO:0000256" key="2">
    <source>
        <dbReference type="ARBA" id="ARBA00023125"/>
    </source>
</evidence>
<dbReference type="Pfam" id="PF01022">
    <property type="entry name" value="HTH_5"/>
    <property type="match status" value="1"/>
</dbReference>
<dbReference type="GO" id="GO:0003700">
    <property type="term" value="F:DNA-binding transcription factor activity"/>
    <property type="evidence" value="ECO:0007669"/>
    <property type="project" value="InterPro"/>
</dbReference>
<dbReference type="InterPro" id="IPR011991">
    <property type="entry name" value="ArsR-like_HTH"/>
</dbReference>
<dbReference type="InterPro" id="IPR036390">
    <property type="entry name" value="WH_DNA-bd_sf"/>
</dbReference>
<evidence type="ECO:0000313" key="5">
    <source>
        <dbReference type="EMBL" id="QAT17382.1"/>
    </source>
</evidence>
<reference evidence="5 6" key="1">
    <citation type="submission" date="2017-01" db="EMBL/GenBank/DDBJ databases">
        <title>First insights into the biology of 'candidatus Vampirococcus archaeovorus'.</title>
        <authorList>
            <person name="Kizina J."/>
            <person name="Jordan S."/>
            <person name="Stueber K."/>
            <person name="Reinhardt R."/>
            <person name="Harder J."/>
        </authorList>
    </citation>
    <scope>NUCLEOTIDE SEQUENCE [LARGE SCALE GENOMIC DNA]</scope>
    <source>
        <strain evidence="5 6">LiM</strain>
    </source>
</reference>
<protein>
    <recommendedName>
        <fullName evidence="4">HTH arsR-type domain-containing protein</fullName>
    </recommendedName>
</protein>
<keyword evidence="6" id="KW-1185">Reference proteome</keyword>
<dbReference type="OrthoDB" id="9800238at2"/>
<dbReference type="KEGG" id="vai:BU251_06415"/>
<keyword evidence="1" id="KW-0805">Transcription regulation</keyword>
<dbReference type="InterPro" id="IPR036388">
    <property type="entry name" value="WH-like_DNA-bd_sf"/>
</dbReference>
<dbReference type="CDD" id="cd00090">
    <property type="entry name" value="HTH_ARSR"/>
    <property type="match status" value="1"/>
</dbReference>
<dbReference type="PROSITE" id="PS50987">
    <property type="entry name" value="HTH_ARSR_2"/>
    <property type="match status" value="1"/>
</dbReference>
<evidence type="ECO:0000259" key="4">
    <source>
        <dbReference type="PROSITE" id="PS50987"/>
    </source>
</evidence>
<dbReference type="Gene3D" id="1.10.10.10">
    <property type="entry name" value="Winged helix-like DNA-binding domain superfamily/Winged helix DNA-binding domain"/>
    <property type="match status" value="1"/>
</dbReference>
<dbReference type="SMART" id="SM00418">
    <property type="entry name" value="HTH_ARSR"/>
    <property type="match status" value="1"/>
</dbReference>
<keyword evidence="3" id="KW-0804">Transcription</keyword>
<feature type="domain" description="HTH arsR-type" evidence="4">
    <location>
        <begin position="1"/>
        <end position="92"/>
    </location>
</feature>
<evidence type="ECO:0000256" key="1">
    <source>
        <dbReference type="ARBA" id="ARBA00023015"/>
    </source>
</evidence>
<keyword evidence="2" id="KW-0238">DNA-binding</keyword>
<proteinExistence type="predicted"/>
<evidence type="ECO:0000313" key="6">
    <source>
        <dbReference type="Proteomes" id="UP000287243"/>
    </source>
</evidence>
<name>A0A410P5L6_VELA1</name>
<dbReference type="PRINTS" id="PR00778">
    <property type="entry name" value="HTHARSR"/>
</dbReference>
<dbReference type="InterPro" id="IPR051081">
    <property type="entry name" value="HTH_MetalResp_TranReg"/>
</dbReference>
<evidence type="ECO:0000256" key="3">
    <source>
        <dbReference type="ARBA" id="ARBA00023163"/>
    </source>
</evidence>
<dbReference type="PANTHER" id="PTHR33154:SF33">
    <property type="entry name" value="TRANSCRIPTIONAL REPRESSOR SDPR"/>
    <property type="match status" value="1"/>
</dbReference>
<dbReference type="AlphaFoldDB" id="A0A410P5L6"/>
<dbReference type="InterPro" id="IPR001845">
    <property type="entry name" value="HTH_ArsR_DNA-bd_dom"/>
</dbReference>
<dbReference type="NCBIfam" id="NF033788">
    <property type="entry name" value="HTH_metalloreg"/>
    <property type="match status" value="1"/>
</dbReference>
<dbReference type="RefSeq" id="WP_128700206.1">
    <property type="nucleotide sequence ID" value="NZ_CP019384.1"/>
</dbReference>
<dbReference type="Proteomes" id="UP000287243">
    <property type="component" value="Chromosome"/>
</dbReference>
<accession>A0A410P5L6</accession>
<gene>
    <name evidence="5" type="ORF">BU251_06415</name>
</gene>
<dbReference type="EMBL" id="CP019384">
    <property type="protein sequence ID" value="QAT17382.1"/>
    <property type="molecule type" value="Genomic_DNA"/>
</dbReference>